<dbReference type="AlphaFoldDB" id="A0A7T8KHH1"/>
<evidence type="ECO:0000256" key="1">
    <source>
        <dbReference type="SAM" id="MobiDB-lite"/>
    </source>
</evidence>
<evidence type="ECO:0000313" key="2">
    <source>
        <dbReference type="EMBL" id="QQP56037.1"/>
    </source>
</evidence>
<organism evidence="2 3">
    <name type="scientific">Caligus rogercresseyi</name>
    <name type="common">Sea louse</name>
    <dbReference type="NCBI Taxonomy" id="217165"/>
    <lineage>
        <taxon>Eukaryota</taxon>
        <taxon>Metazoa</taxon>
        <taxon>Ecdysozoa</taxon>
        <taxon>Arthropoda</taxon>
        <taxon>Crustacea</taxon>
        <taxon>Multicrustacea</taxon>
        <taxon>Hexanauplia</taxon>
        <taxon>Copepoda</taxon>
        <taxon>Siphonostomatoida</taxon>
        <taxon>Caligidae</taxon>
        <taxon>Caligus</taxon>
    </lineage>
</organism>
<feature type="compositionally biased region" description="Low complexity" evidence="1">
    <location>
        <begin position="14"/>
        <end position="26"/>
    </location>
</feature>
<sequence length="59" mass="6089">MAVLHNTLRTKFTPGSSPSHASLSPPSGGPLPPRGHEPPGDAQFQHRGGSGSPQHRTGL</sequence>
<dbReference type="Proteomes" id="UP000595437">
    <property type="component" value="Chromosome 1"/>
</dbReference>
<feature type="region of interest" description="Disordered" evidence="1">
    <location>
        <begin position="1"/>
        <end position="59"/>
    </location>
</feature>
<accession>A0A7T8KHH1</accession>
<evidence type="ECO:0000313" key="3">
    <source>
        <dbReference type="Proteomes" id="UP000595437"/>
    </source>
</evidence>
<reference evidence="3" key="1">
    <citation type="submission" date="2021-01" db="EMBL/GenBank/DDBJ databases">
        <title>Caligus Genome Assembly.</title>
        <authorList>
            <person name="Gallardo-Escarate C."/>
        </authorList>
    </citation>
    <scope>NUCLEOTIDE SEQUENCE [LARGE SCALE GENOMIC DNA]</scope>
</reference>
<gene>
    <name evidence="2" type="ORF">FKW44_000565</name>
</gene>
<name>A0A7T8KHH1_CALRO</name>
<dbReference type="EMBL" id="CP045890">
    <property type="protein sequence ID" value="QQP56037.1"/>
    <property type="molecule type" value="Genomic_DNA"/>
</dbReference>
<keyword evidence="3" id="KW-1185">Reference proteome</keyword>
<proteinExistence type="predicted"/>
<protein>
    <submittedName>
        <fullName evidence="2">Uncharacterized protein</fullName>
    </submittedName>
</protein>